<dbReference type="PANTHER" id="PTHR43673">
    <property type="entry name" value="NAD(P)H NITROREDUCTASE YDGI-RELATED"/>
    <property type="match status" value="1"/>
</dbReference>
<evidence type="ECO:0000256" key="2">
    <source>
        <dbReference type="ARBA" id="ARBA00023002"/>
    </source>
</evidence>
<gene>
    <name evidence="4" type="ORF">ENV38_01060</name>
</gene>
<dbReference type="GO" id="GO:0016491">
    <property type="term" value="F:oxidoreductase activity"/>
    <property type="evidence" value="ECO:0007669"/>
    <property type="project" value="UniProtKB-KW"/>
</dbReference>
<reference evidence="4" key="1">
    <citation type="journal article" date="2020" name="mSystems">
        <title>Genome- and Community-Level Interaction Insights into Carbon Utilization and Element Cycling Functions of Hydrothermarchaeota in Hydrothermal Sediment.</title>
        <authorList>
            <person name="Zhou Z."/>
            <person name="Liu Y."/>
            <person name="Xu W."/>
            <person name="Pan J."/>
            <person name="Luo Z.H."/>
            <person name="Li M."/>
        </authorList>
    </citation>
    <scope>NUCLEOTIDE SEQUENCE [LARGE SCALE GENOMIC DNA]</scope>
    <source>
        <strain evidence="4">SpSt-754</strain>
    </source>
</reference>
<keyword evidence="2" id="KW-0560">Oxidoreductase</keyword>
<evidence type="ECO:0000256" key="1">
    <source>
        <dbReference type="ARBA" id="ARBA00007118"/>
    </source>
</evidence>
<evidence type="ECO:0000313" key="4">
    <source>
        <dbReference type="EMBL" id="HGB35483.1"/>
    </source>
</evidence>
<dbReference type="PANTHER" id="PTHR43673:SF10">
    <property type="entry name" value="NADH DEHYDROGENASE_NAD(P)H NITROREDUCTASE XCC3605-RELATED"/>
    <property type="match status" value="1"/>
</dbReference>
<dbReference type="Gene3D" id="3.40.109.10">
    <property type="entry name" value="NADH Oxidase"/>
    <property type="match status" value="1"/>
</dbReference>
<feature type="domain" description="Nitroreductase" evidence="3">
    <location>
        <begin position="7"/>
        <end position="61"/>
    </location>
</feature>
<accession>A0A7V3KMI7</accession>
<comment type="caution">
    <text evidence="4">The sequence shown here is derived from an EMBL/GenBank/DDBJ whole genome shotgun (WGS) entry which is preliminary data.</text>
</comment>
<dbReference type="InterPro" id="IPR000415">
    <property type="entry name" value="Nitroreductase-like"/>
</dbReference>
<feature type="domain" description="Nitroreductase" evidence="3">
    <location>
        <begin position="69"/>
        <end position="149"/>
    </location>
</feature>
<organism evidence="4">
    <name type="scientific">candidate division WOR-3 bacterium</name>
    <dbReference type="NCBI Taxonomy" id="2052148"/>
    <lineage>
        <taxon>Bacteria</taxon>
        <taxon>Bacteria division WOR-3</taxon>
    </lineage>
</organism>
<evidence type="ECO:0000259" key="3">
    <source>
        <dbReference type="Pfam" id="PF00881"/>
    </source>
</evidence>
<proteinExistence type="inferred from homology"/>
<dbReference type="Pfam" id="PF00881">
    <property type="entry name" value="Nitroreductase"/>
    <property type="match status" value="2"/>
</dbReference>
<dbReference type="InterPro" id="IPR029479">
    <property type="entry name" value="Nitroreductase"/>
</dbReference>
<dbReference type="SUPFAM" id="SSF55469">
    <property type="entry name" value="FMN-dependent nitroreductase-like"/>
    <property type="match status" value="1"/>
</dbReference>
<comment type="similarity">
    <text evidence="1">Belongs to the nitroreductase family.</text>
</comment>
<dbReference type="AlphaFoldDB" id="A0A7V3KMI7"/>
<protein>
    <submittedName>
        <fullName evidence="4">Nitroreductase family protein</fullName>
    </submittedName>
</protein>
<name>A0A7V3KMI7_UNCW3</name>
<dbReference type="EMBL" id="DTGD01000045">
    <property type="protein sequence ID" value="HGB35483.1"/>
    <property type="molecule type" value="Genomic_DNA"/>
</dbReference>
<sequence>MDVWTAVKTRRSIRSFTPGGVSEADLKNLVLEAGIWAPSGGNAQTWRFVILTDLNVLNKIKLVSPGLLGNPSALIVICQDLSLAFEKGGEVGVSTLSLMDTAMAAQKIMLVAHASGLGSCPVASFHPEAVQRILNLPAHIRPQLLITIGIPKIHPLPRDGKLT</sequence>